<dbReference type="InterPro" id="IPR019478">
    <property type="entry name" value="Sirohaem_synthase_dimer_dom"/>
</dbReference>
<dbReference type="Pfam" id="PF13241">
    <property type="entry name" value="NAD_binding_7"/>
    <property type="match status" value="1"/>
</dbReference>
<dbReference type="PANTHER" id="PTHR45790">
    <property type="entry name" value="SIROHEME SYNTHASE-RELATED"/>
    <property type="match status" value="1"/>
</dbReference>
<organism evidence="17 18">
    <name type="scientific">Litoreibacter janthinus</name>
    <dbReference type="NCBI Taxonomy" id="670154"/>
    <lineage>
        <taxon>Bacteria</taxon>
        <taxon>Pseudomonadati</taxon>
        <taxon>Pseudomonadota</taxon>
        <taxon>Alphaproteobacteria</taxon>
        <taxon>Rhodobacterales</taxon>
        <taxon>Roseobacteraceae</taxon>
        <taxon>Litoreibacter</taxon>
    </lineage>
</organism>
<dbReference type="Pfam" id="PF00590">
    <property type="entry name" value="TP_methylase"/>
    <property type="match status" value="1"/>
</dbReference>
<dbReference type="InterPro" id="IPR037115">
    <property type="entry name" value="Sirohaem_synt_dimer_dom_sf"/>
</dbReference>
<evidence type="ECO:0000256" key="7">
    <source>
        <dbReference type="ARBA" id="ARBA00023002"/>
    </source>
</evidence>
<evidence type="ECO:0000256" key="10">
    <source>
        <dbReference type="ARBA" id="ARBA00023244"/>
    </source>
</evidence>
<dbReference type="InterPro" id="IPR014776">
    <property type="entry name" value="4pyrrole_Mease_sub2"/>
</dbReference>
<evidence type="ECO:0000259" key="15">
    <source>
        <dbReference type="Pfam" id="PF00590"/>
    </source>
</evidence>
<dbReference type="Proteomes" id="UP000199658">
    <property type="component" value="Unassembled WGS sequence"/>
</dbReference>
<evidence type="ECO:0000259" key="16">
    <source>
        <dbReference type="Pfam" id="PF10414"/>
    </source>
</evidence>
<keyword evidence="10" id="KW-0627">Porphyrin biosynthesis</keyword>
<evidence type="ECO:0000256" key="5">
    <source>
        <dbReference type="ARBA" id="ARBA00022679"/>
    </source>
</evidence>
<evidence type="ECO:0000256" key="11">
    <source>
        <dbReference type="ARBA" id="ARBA00023268"/>
    </source>
</evidence>
<dbReference type="SUPFAM" id="SSF53790">
    <property type="entry name" value="Tetrapyrrole methylase"/>
    <property type="match status" value="1"/>
</dbReference>
<dbReference type="NCBIfam" id="TIGR01469">
    <property type="entry name" value="cobA_cysG_Cterm"/>
    <property type="match status" value="1"/>
</dbReference>
<keyword evidence="7" id="KW-0560">Oxidoreductase</keyword>
<keyword evidence="18" id="KW-1185">Reference proteome</keyword>
<evidence type="ECO:0000256" key="2">
    <source>
        <dbReference type="ARBA" id="ARBA00005879"/>
    </source>
</evidence>
<dbReference type="GO" id="GO:0043115">
    <property type="term" value="F:precorrin-2 dehydrogenase activity"/>
    <property type="evidence" value="ECO:0007669"/>
    <property type="project" value="UniProtKB-EC"/>
</dbReference>
<dbReference type="EMBL" id="FOYO01000001">
    <property type="protein sequence ID" value="SFR39534.1"/>
    <property type="molecule type" value="Genomic_DNA"/>
</dbReference>
<dbReference type="InterPro" id="IPR050161">
    <property type="entry name" value="Siro_Cobalamin_biosynth"/>
</dbReference>
<evidence type="ECO:0000256" key="1">
    <source>
        <dbReference type="ARBA" id="ARBA00005010"/>
    </source>
</evidence>
<dbReference type="Gene3D" id="3.40.1010.10">
    <property type="entry name" value="Cobalt-precorrin-4 Transmethylase, Domain 1"/>
    <property type="match status" value="1"/>
</dbReference>
<dbReference type="GO" id="GO:0009236">
    <property type="term" value="P:cobalamin biosynthetic process"/>
    <property type="evidence" value="ECO:0007669"/>
    <property type="project" value="UniProtKB-KW"/>
</dbReference>
<dbReference type="PIRSF" id="PIRSF036426">
    <property type="entry name" value="Sirohaem_synth"/>
    <property type="match status" value="1"/>
</dbReference>
<sequence>MKTFPMFLQMQGRRVIIAGGGEQAAQKCRLILKTDAAITVLAPSLDPELADLHAQGRIVWQSGPICPTAFEGAALVFVATGCCATDACLHMLAKSAGATVNVVDQPHLCDALTPSIVDRSPVVVAIGTEGTAPVLARQIKTRLEDMLEPRLGDLAAVAGRLRDRAHARLAPRMRRDLWRWVFAGPVRDTHARGGERAAAQMIKQAIDTATFGAETVGSVALVGAGPGAKDLITLRGVQRLQEADVIFYDRLIDPDILDLARRDAERVYVGKAPGCHHWPQEKISGVLVAAALQGKRVVRLKCGDPGVFARGAEEADALKAAGIPLEIVPGVTAASAASASLGGFLTERGTCDTLVLATGQSETVGKSHTWIRTLQPGTRVAVYMGVGSAAAIAKGLVDAGLQDQISIDIVSHAQQNDEVIAKCCASTLVQTIKANAISNPAILFLTWAQAVAREKQVDRVVHLG</sequence>
<keyword evidence="11" id="KW-0511">Multifunctional enzyme</keyword>
<dbReference type="NCBIfam" id="TIGR01470">
    <property type="entry name" value="cysG_Nterm"/>
    <property type="match status" value="1"/>
</dbReference>
<dbReference type="AlphaFoldDB" id="A0A1I6GBF3"/>
<evidence type="ECO:0000256" key="14">
    <source>
        <dbReference type="PIRSR" id="PIRSR036426-1"/>
    </source>
</evidence>
<dbReference type="InterPro" id="IPR014777">
    <property type="entry name" value="4pyrrole_Mease_sub1"/>
</dbReference>
<dbReference type="OrthoDB" id="9815856at2"/>
<keyword evidence="3" id="KW-0169">Cobalamin biosynthesis</keyword>
<dbReference type="PANTHER" id="PTHR45790:SF3">
    <property type="entry name" value="S-ADENOSYL-L-METHIONINE-DEPENDENT UROPORPHYRINOGEN III METHYLTRANSFERASE, CHLOROPLASTIC"/>
    <property type="match status" value="1"/>
</dbReference>
<dbReference type="InterPro" id="IPR035996">
    <property type="entry name" value="4pyrrol_Methylase_sf"/>
</dbReference>
<dbReference type="GO" id="GO:0019354">
    <property type="term" value="P:siroheme biosynthetic process"/>
    <property type="evidence" value="ECO:0007669"/>
    <property type="project" value="UniProtKB-UniPathway"/>
</dbReference>
<dbReference type="InterPro" id="IPR000878">
    <property type="entry name" value="4pyrrol_Mease"/>
</dbReference>
<dbReference type="STRING" id="670154.SAMN04488002_1195"/>
<dbReference type="InterPro" id="IPR012409">
    <property type="entry name" value="Sirohaem_synth"/>
</dbReference>
<evidence type="ECO:0000256" key="9">
    <source>
        <dbReference type="ARBA" id="ARBA00023239"/>
    </source>
</evidence>
<dbReference type="NCBIfam" id="NF007922">
    <property type="entry name" value="PRK10637.1"/>
    <property type="match status" value="1"/>
</dbReference>
<feature type="active site" description="Proton donor" evidence="14">
    <location>
        <position position="271"/>
    </location>
</feature>
<dbReference type="UniPathway" id="UPA00262">
    <property type="reaction ID" value="UER00211"/>
</dbReference>
<keyword evidence="4 17" id="KW-0489">Methyltransferase</keyword>
<dbReference type="GO" id="GO:0032259">
    <property type="term" value="P:methylation"/>
    <property type="evidence" value="ECO:0007669"/>
    <property type="project" value="UniProtKB-KW"/>
</dbReference>
<comment type="pathway">
    <text evidence="1">Porphyrin-containing compound metabolism; siroheme biosynthesis; sirohydrochlorin from precorrin-2: step 1/1.</text>
</comment>
<dbReference type="GO" id="GO:0051266">
    <property type="term" value="F:sirohydrochlorin ferrochelatase activity"/>
    <property type="evidence" value="ECO:0007669"/>
    <property type="project" value="InterPro"/>
</dbReference>
<keyword evidence="6" id="KW-0949">S-adenosyl-L-methionine</keyword>
<keyword evidence="8" id="KW-0520">NAD</keyword>
<name>A0A1I6GBF3_9RHOB</name>
<evidence type="ECO:0000256" key="13">
    <source>
        <dbReference type="ARBA" id="ARBA00047561"/>
    </source>
</evidence>
<dbReference type="InterPro" id="IPR006366">
    <property type="entry name" value="CobA/CysG_C"/>
</dbReference>
<dbReference type="PROSITE" id="PS00839">
    <property type="entry name" value="SUMT_1"/>
    <property type="match status" value="1"/>
</dbReference>
<proteinExistence type="inferred from homology"/>
<dbReference type="Gene3D" id="3.30.950.10">
    <property type="entry name" value="Methyltransferase, Cobalt-precorrin-4 Transmethylase, Domain 2"/>
    <property type="match status" value="1"/>
</dbReference>
<dbReference type="Gene3D" id="3.30.160.110">
    <property type="entry name" value="Siroheme synthase, domain 2"/>
    <property type="match status" value="1"/>
</dbReference>
<evidence type="ECO:0000256" key="6">
    <source>
        <dbReference type="ARBA" id="ARBA00022691"/>
    </source>
</evidence>
<dbReference type="SUPFAM" id="SSF75615">
    <property type="entry name" value="Siroheme synthase middle domains-like"/>
    <property type="match status" value="1"/>
</dbReference>
<feature type="domain" description="Tetrapyrrole methylase" evidence="15">
    <location>
        <begin position="219"/>
        <end position="423"/>
    </location>
</feature>
<dbReference type="RefSeq" id="WP_090213725.1">
    <property type="nucleotide sequence ID" value="NZ_FOYO01000001.1"/>
</dbReference>
<dbReference type="FunFam" id="3.40.1010.10:FF:000001">
    <property type="entry name" value="Siroheme synthase"/>
    <property type="match status" value="1"/>
</dbReference>
<reference evidence="18" key="1">
    <citation type="submission" date="2016-10" db="EMBL/GenBank/DDBJ databases">
        <authorList>
            <person name="Varghese N."/>
            <person name="Submissions S."/>
        </authorList>
    </citation>
    <scope>NUCLEOTIDE SEQUENCE [LARGE SCALE GENOMIC DNA]</scope>
    <source>
        <strain evidence="18">DSM 26921</strain>
    </source>
</reference>
<dbReference type="Pfam" id="PF10414">
    <property type="entry name" value="CysG_dimeriser"/>
    <property type="match status" value="1"/>
</dbReference>
<dbReference type="InterPro" id="IPR036291">
    <property type="entry name" value="NAD(P)-bd_dom_sf"/>
</dbReference>
<dbReference type="Gene3D" id="3.40.50.720">
    <property type="entry name" value="NAD(P)-binding Rossmann-like Domain"/>
    <property type="match status" value="1"/>
</dbReference>
<evidence type="ECO:0000256" key="12">
    <source>
        <dbReference type="ARBA" id="ARBA00025705"/>
    </source>
</evidence>
<comment type="catalytic activity">
    <reaction evidence="13">
        <text>precorrin-2 + NAD(+) = sirohydrochlorin + NADH + 2 H(+)</text>
        <dbReference type="Rhea" id="RHEA:15613"/>
        <dbReference type="ChEBI" id="CHEBI:15378"/>
        <dbReference type="ChEBI" id="CHEBI:57540"/>
        <dbReference type="ChEBI" id="CHEBI:57945"/>
        <dbReference type="ChEBI" id="CHEBI:58351"/>
        <dbReference type="ChEBI" id="CHEBI:58827"/>
        <dbReference type="EC" id="1.3.1.76"/>
    </reaction>
</comment>
<keyword evidence="9" id="KW-0456">Lyase</keyword>
<accession>A0A1I6GBF3</accession>
<dbReference type="SUPFAM" id="SSF51735">
    <property type="entry name" value="NAD(P)-binding Rossmann-fold domains"/>
    <property type="match status" value="1"/>
</dbReference>
<evidence type="ECO:0000256" key="3">
    <source>
        <dbReference type="ARBA" id="ARBA00022573"/>
    </source>
</evidence>
<dbReference type="NCBIfam" id="NF004790">
    <property type="entry name" value="PRK06136.1"/>
    <property type="match status" value="1"/>
</dbReference>
<dbReference type="InterPro" id="IPR006367">
    <property type="entry name" value="Sirohaem_synthase_N"/>
</dbReference>
<dbReference type="InterPro" id="IPR003043">
    <property type="entry name" value="Uropor_MeTrfase_CS"/>
</dbReference>
<dbReference type="CDD" id="cd11642">
    <property type="entry name" value="SUMT"/>
    <property type="match status" value="1"/>
</dbReference>
<feature type="active site" description="Proton acceptor" evidence="14">
    <location>
        <position position="249"/>
    </location>
</feature>
<evidence type="ECO:0000313" key="18">
    <source>
        <dbReference type="Proteomes" id="UP000199658"/>
    </source>
</evidence>
<evidence type="ECO:0000256" key="8">
    <source>
        <dbReference type="ARBA" id="ARBA00023027"/>
    </source>
</evidence>
<keyword evidence="5 17" id="KW-0808">Transferase</keyword>
<evidence type="ECO:0000256" key="4">
    <source>
        <dbReference type="ARBA" id="ARBA00022603"/>
    </source>
</evidence>
<protein>
    <submittedName>
        <fullName evidence="17">Uroporphyrin-III C-methyltransferase / precorrin-2 dehydrogenase / sirohydrochlorin ferrochelatase</fullName>
    </submittedName>
</protein>
<comment type="similarity">
    <text evidence="2">Belongs to the precorrin methyltransferase family.</text>
</comment>
<dbReference type="GO" id="GO:0051287">
    <property type="term" value="F:NAD binding"/>
    <property type="evidence" value="ECO:0007669"/>
    <property type="project" value="InterPro"/>
</dbReference>
<evidence type="ECO:0000313" key="17">
    <source>
        <dbReference type="EMBL" id="SFR39534.1"/>
    </source>
</evidence>
<dbReference type="Gene3D" id="1.10.8.210">
    <property type="entry name" value="Sirohaem synthase, dimerisation domain"/>
    <property type="match status" value="1"/>
</dbReference>
<gene>
    <name evidence="17" type="ORF">SAMN04488002_1195</name>
</gene>
<dbReference type="GO" id="GO:0004851">
    <property type="term" value="F:uroporphyrin-III C-methyltransferase activity"/>
    <property type="evidence" value="ECO:0007669"/>
    <property type="project" value="InterPro"/>
</dbReference>
<feature type="domain" description="Sirohaem synthase dimerisation" evidence="16">
    <location>
        <begin position="150"/>
        <end position="206"/>
    </location>
</feature>
<comment type="pathway">
    <text evidence="12">Porphyrin-containing compound metabolism; siroheme biosynthesis; precorrin-2 from uroporphyrinogen III: step 1/1.</text>
</comment>